<reference evidence="2" key="1">
    <citation type="submission" date="2017-01" db="EMBL/GenBank/DDBJ databases">
        <authorList>
            <person name="Varghese N."/>
            <person name="Submissions S."/>
        </authorList>
    </citation>
    <scope>NUCLEOTIDE SEQUENCE [LARGE SCALE GENOMIC DNA]</scope>
    <source>
        <strain evidence="2">DSM 21068</strain>
    </source>
</reference>
<accession>A0A1N7JPL4</accession>
<organism evidence="1 2">
    <name type="scientific">Chryseobacterium piscicola</name>
    <dbReference type="NCBI Taxonomy" id="551459"/>
    <lineage>
        <taxon>Bacteria</taxon>
        <taxon>Pseudomonadati</taxon>
        <taxon>Bacteroidota</taxon>
        <taxon>Flavobacteriia</taxon>
        <taxon>Flavobacteriales</taxon>
        <taxon>Weeksellaceae</taxon>
        <taxon>Chryseobacterium group</taxon>
        <taxon>Chryseobacterium</taxon>
    </lineage>
</organism>
<dbReference type="Proteomes" id="UP000186246">
    <property type="component" value="Unassembled WGS sequence"/>
</dbReference>
<dbReference type="AlphaFoldDB" id="A0A1N7JPL4"/>
<evidence type="ECO:0000313" key="1">
    <source>
        <dbReference type="EMBL" id="SIS51184.1"/>
    </source>
</evidence>
<dbReference type="EMBL" id="FTOJ01000001">
    <property type="protein sequence ID" value="SIS51184.1"/>
    <property type="molecule type" value="Genomic_DNA"/>
</dbReference>
<proteinExistence type="predicted"/>
<name>A0A1N7JPL4_9FLAO</name>
<dbReference type="STRING" id="551459.SAMN05421796_10163"/>
<gene>
    <name evidence="1" type="ORF">SAMN05421796_10163</name>
</gene>
<evidence type="ECO:0000313" key="2">
    <source>
        <dbReference type="Proteomes" id="UP000186246"/>
    </source>
</evidence>
<sequence length="381" mass="44090">MTLSKRHKNSLQNAQMLFLLLKYSYKSENAKLSEFFTSESEVKNLKTHDFLNEIIIKKGVGSYDLSGTLRSHFLNFNQIEKNYFEKNLQVQYKLKSKASMVFSLEYANRYQSPDFLDLFYNRNYNPTLSYNQNLSLLPETLINTHSLKFNFISFNLSKGHHFFSILAYEKANSNLSKDVINFGLFSQSLNVLGNLNDRWLLVISDDRRIGTSFLLKSKLTALTNRTKNFINQQSNETDLKNIEIGQKISSKFEKFPVQFDLGYTFTKSFFKQSLFNTSSNQQNIKVSLGLRANIRKEWIGNVLGEYFIQKTQQNTLKNFLLGGQISYRKDKSVLEYNIAMNNILNLNSFNYINSSVSLLGIDETSIVALHGYITGGLKYYF</sequence>
<protein>
    <submittedName>
        <fullName evidence="1">Uncharacterized protein</fullName>
    </submittedName>
</protein>